<feature type="compositionally biased region" description="Polar residues" evidence="1">
    <location>
        <begin position="18"/>
        <end position="29"/>
    </location>
</feature>
<reference evidence="3" key="2">
    <citation type="submission" date="2020-05" db="UniProtKB">
        <authorList>
            <consortium name="EnsemblMetazoa"/>
        </authorList>
    </citation>
    <scope>IDENTIFICATION</scope>
</reference>
<evidence type="ECO:0000256" key="1">
    <source>
        <dbReference type="SAM" id="MobiDB-lite"/>
    </source>
</evidence>
<reference evidence="2 4" key="1">
    <citation type="journal article" date="2014" name="BMC Genomics">
        <title>Genome sequence of Anopheles sinensis provides insight into genetics basis of mosquito competence for malaria parasites.</title>
        <authorList>
            <person name="Zhou D."/>
            <person name="Zhang D."/>
            <person name="Ding G."/>
            <person name="Shi L."/>
            <person name="Hou Q."/>
            <person name="Ye Y."/>
            <person name="Xu Y."/>
            <person name="Zhou H."/>
            <person name="Xiong C."/>
            <person name="Li S."/>
            <person name="Yu J."/>
            <person name="Hong S."/>
            <person name="Yu X."/>
            <person name="Zou P."/>
            <person name="Chen C."/>
            <person name="Chang X."/>
            <person name="Wang W."/>
            <person name="Lv Y."/>
            <person name="Sun Y."/>
            <person name="Ma L."/>
            <person name="Shen B."/>
            <person name="Zhu C."/>
        </authorList>
    </citation>
    <scope>NUCLEOTIDE SEQUENCE [LARGE SCALE GENOMIC DNA]</scope>
</reference>
<dbReference type="AlphaFoldDB" id="A0A084W658"/>
<dbReference type="Proteomes" id="UP000030765">
    <property type="component" value="Unassembled WGS sequence"/>
</dbReference>
<proteinExistence type="predicted"/>
<feature type="compositionally biased region" description="Basic and acidic residues" evidence="1">
    <location>
        <begin position="74"/>
        <end position="85"/>
    </location>
</feature>
<dbReference type="EMBL" id="ATLV01020735">
    <property type="status" value="NOT_ANNOTATED_CDS"/>
    <property type="molecule type" value="Genomic_DNA"/>
</dbReference>
<feature type="region of interest" description="Disordered" evidence="1">
    <location>
        <begin position="64"/>
        <end position="85"/>
    </location>
</feature>
<feature type="region of interest" description="Disordered" evidence="1">
    <location>
        <begin position="18"/>
        <end position="45"/>
    </location>
</feature>
<evidence type="ECO:0000313" key="3">
    <source>
        <dbReference type="EnsemblMetazoa" id="ASIC013650-PA"/>
    </source>
</evidence>
<dbReference type="EnsemblMetazoa" id="ASIC013650-RA">
    <property type="protein sequence ID" value="ASIC013650-PA"/>
    <property type="gene ID" value="ASIC013650"/>
</dbReference>
<evidence type="ECO:0000313" key="4">
    <source>
        <dbReference type="Proteomes" id="UP000030765"/>
    </source>
</evidence>
<keyword evidence="4" id="KW-1185">Reference proteome</keyword>
<gene>
    <name evidence="2" type="ORF">ZHAS_00013650</name>
</gene>
<protein>
    <submittedName>
        <fullName evidence="2 3">Uncharacterized protein</fullName>
    </submittedName>
</protein>
<sequence>MPNFMRLSETLARNQLQSALRTDQQGSQSTRKDDTARCETANYAKDKRPEPGELWLLLKESSVSCSPTGPGLARFDERTKANLNR</sequence>
<accession>A0A084W658</accession>
<organism evidence="2">
    <name type="scientific">Anopheles sinensis</name>
    <name type="common">Mosquito</name>
    <dbReference type="NCBI Taxonomy" id="74873"/>
    <lineage>
        <taxon>Eukaryota</taxon>
        <taxon>Metazoa</taxon>
        <taxon>Ecdysozoa</taxon>
        <taxon>Arthropoda</taxon>
        <taxon>Hexapoda</taxon>
        <taxon>Insecta</taxon>
        <taxon>Pterygota</taxon>
        <taxon>Neoptera</taxon>
        <taxon>Endopterygota</taxon>
        <taxon>Diptera</taxon>
        <taxon>Nematocera</taxon>
        <taxon>Culicoidea</taxon>
        <taxon>Culicidae</taxon>
        <taxon>Anophelinae</taxon>
        <taxon>Anopheles</taxon>
    </lineage>
</organism>
<name>A0A084W658_ANOSI</name>
<dbReference type="VEuPathDB" id="VectorBase:ASIC013650"/>
<dbReference type="EMBL" id="KE525306">
    <property type="protein sequence ID" value="KFB45702.1"/>
    <property type="molecule type" value="Genomic_DNA"/>
</dbReference>
<evidence type="ECO:0000313" key="2">
    <source>
        <dbReference type="EMBL" id="KFB45702.1"/>
    </source>
</evidence>